<proteinExistence type="evidence at transcript level"/>
<dbReference type="GO" id="GO:0006955">
    <property type="term" value="P:immune response"/>
    <property type="evidence" value="ECO:0007669"/>
    <property type="project" value="InterPro"/>
</dbReference>
<reference evidence="10" key="1">
    <citation type="submission" date="2018-08" db="EMBL/GenBank/DDBJ databases">
        <title>Molecular characterization of B cell-activating factor from Chinese sturgeon (Acipenser sinensis) and its potential function related to immune response.</title>
        <authorList>
            <person name="Liao Z."/>
            <person name="Liu L."/>
            <person name="Lu D."/>
            <person name="Shi T."/>
            <person name="Lai X."/>
            <person name="Jin Y."/>
            <person name="Jin Y."/>
        </authorList>
    </citation>
    <scope>NUCLEOTIDE SEQUENCE</scope>
</reference>
<dbReference type="Pfam" id="PF00229">
    <property type="entry name" value="TNF"/>
    <property type="match status" value="1"/>
</dbReference>
<keyword evidence="7" id="KW-0175">Coiled coil</keyword>
<dbReference type="Gene3D" id="2.60.120.40">
    <property type="match status" value="1"/>
</dbReference>
<evidence type="ECO:0000313" key="10">
    <source>
        <dbReference type="EMBL" id="QBQ82433.1"/>
    </source>
</evidence>
<keyword evidence="6" id="KW-0325">Glycoprotein</keyword>
<evidence type="ECO:0000259" key="9">
    <source>
        <dbReference type="PROSITE" id="PS50049"/>
    </source>
</evidence>
<evidence type="ECO:0000256" key="4">
    <source>
        <dbReference type="ARBA" id="ARBA00022525"/>
    </source>
</evidence>
<dbReference type="GO" id="GO:0016020">
    <property type="term" value="C:membrane"/>
    <property type="evidence" value="ECO:0007669"/>
    <property type="project" value="InterPro"/>
</dbReference>
<evidence type="ECO:0000256" key="3">
    <source>
        <dbReference type="ARBA" id="ARBA00022514"/>
    </source>
</evidence>
<dbReference type="PROSITE" id="PS50049">
    <property type="entry name" value="THD_2"/>
    <property type="match status" value="1"/>
</dbReference>
<dbReference type="PANTHER" id="PTHR15151">
    <property type="entry name" value="PROTEIN EIGER"/>
    <property type="match status" value="1"/>
</dbReference>
<dbReference type="SUPFAM" id="SSF49842">
    <property type="entry name" value="TNF-like"/>
    <property type="match status" value="1"/>
</dbReference>
<evidence type="ECO:0000256" key="8">
    <source>
        <dbReference type="SAM" id="Phobius"/>
    </source>
</evidence>
<sequence>MFGSHLEKKSIPKRLVLSQSSLSMIVLMALSCSVFLLHQVSTLREELQKLNKEIHMYLNHEPATEQNPTVHAREPKLVPSSSSSFEKIQQYQTLNSLIRTRREVKGSTKHQSFMQLEAVKDAELIQKGDITIIPWAVTVERGESLATADNKMIVQEDGYYMVYGQVLFLNPGIQDIMGYLIQRRRSNVVGTEQRYTNLLLCVQEMPKERSTNSCYTAGVVKLDQGDELELVIPDRPNAKISMDADSTFFGVIQLL</sequence>
<dbReference type="EMBL" id="MH753007">
    <property type="protein sequence ID" value="QBQ82433.1"/>
    <property type="molecule type" value="mRNA"/>
</dbReference>
<keyword evidence="4" id="KW-0964">Secreted</keyword>
<keyword evidence="8" id="KW-0812">Transmembrane</keyword>
<feature type="coiled-coil region" evidence="7">
    <location>
        <begin position="33"/>
        <end position="60"/>
    </location>
</feature>
<evidence type="ECO:0000256" key="5">
    <source>
        <dbReference type="ARBA" id="ARBA00023157"/>
    </source>
</evidence>
<keyword evidence="3" id="KW-0202">Cytokine</keyword>
<comment type="subcellular location">
    <subcellularLocation>
        <location evidence="1">Secreted</location>
    </subcellularLocation>
</comment>
<comment type="similarity">
    <text evidence="2">Belongs to the tumor necrosis factor family.</text>
</comment>
<evidence type="ECO:0000256" key="6">
    <source>
        <dbReference type="ARBA" id="ARBA00023180"/>
    </source>
</evidence>
<dbReference type="AlphaFoldDB" id="A0A482N9Z3"/>
<dbReference type="GO" id="GO:0005164">
    <property type="term" value="F:tumor necrosis factor receptor binding"/>
    <property type="evidence" value="ECO:0007669"/>
    <property type="project" value="InterPro"/>
</dbReference>
<keyword evidence="8" id="KW-1133">Transmembrane helix</keyword>
<accession>A0A482N9Z3</accession>
<dbReference type="InterPro" id="IPR008983">
    <property type="entry name" value="Tumour_necrosis_fac-like_dom"/>
</dbReference>
<keyword evidence="5" id="KW-1015">Disulfide bond</keyword>
<dbReference type="PANTHER" id="PTHR15151:SF24">
    <property type="entry name" value="A PROLIFERATION-INDUCING LIGAND-LIKE PROTEIN-RELATED"/>
    <property type="match status" value="1"/>
</dbReference>
<dbReference type="GO" id="GO:0005615">
    <property type="term" value="C:extracellular space"/>
    <property type="evidence" value="ECO:0007669"/>
    <property type="project" value="UniProtKB-KW"/>
</dbReference>
<evidence type="ECO:0000256" key="7">
    <source>
        <dbReference type="SAM" id="Coils"/>
    </source>
</evidence>
<protein>
    <submittedName>
        <fullName evidence="10">B cell-activating factor</fullName>
    </submittedName>
</protein>
<dbReference type="GO" id="GO:0030890">
    <property type="term" value="P:positive regulation of B cell proliferation"/>
    <property type="evidence" value="ECO:0007669"/>
    <property type="project" value="TreeGrafter"/>
</dbReference>
<dbReference type="InterPro" id="IPR051748">
    <property type="entry name" value="TNF_Ligand_Superfamily"/>
</dbReference>
<feature type="domain" description="THD" evidence="9">
    <location>
        <begin position="112"/>
        <end position="254"/>
    </location>
</feature>
<evidence type="ECO:0000256" key="1">
    <source>
        <dbReference type="ARBA" id="ARBA00004613"/>
    </source>
</evidence>
<dbReference type="GO" id="GO:0005125">
    <property type="term" value="F:cytokine activity"/>
    <property type="evidence" value="ECO:0007669"/>
    <property type="project" value="UniProtKB-KW"/>
</dbReference>
<dbReference type="InterPro" id="IPR006052">
    <property type="entry name" value="TNF_dom"/>
</dbReference>
<keyword evidence="8" id="KW-0472">Membrane</keyword>
<feature type="transmembrane region" description="Helical" evidence="8">
    <location>
        <begin position="21"/>
        <end position="40"/>
    </location>
</feature>
<name>A0A482N9Z3_ACISI</name>
<organism evidence="10">
    <name type="scientific">Acipenser sinensis</name>
    <name type="common">Chinese sturgeon</name>
    <dbReference type="NCBI Taxonomy" id="61970"/>
    <lineage>
        <taxon>Eukaryota</taxon>
        <taxon>Metazoa</taxon>
        <taxon>Chordata</taxon>
        <taxon>Craniata</taxon>
        <taxon>Vertebrata</taxon>
        <taxon>Euteleostomi</taxon>
        <taxon>Actinopterygii</taxon>
        <taxon>Chondrostei</taxon>
        <taxon>Acipenseriformes</taxon>
        <taxon>Acipenseridae</taxon>
        <taxon>Acipenser</taxon>
    </lineage>
</organism>
<evidence type="ECO:0000256" key="2">
    <source>
        <dbReference type="ARBA" id="ARBA00008670"/>
    </source>
</evidence>